<dbReference type="Proteomes" id="UP001212411">
    <property type="component" value="Chromosome 1"/>
</dbReference>
<keyword evidence="6 10" id="KW-1133">Transmembrane helix</keyword>
<dbReference type="Gene3D" id="1.10.357.140">
    <property type="entry name" value="UbiA prenyltransferase"/>
    <property type="match status" value="1"/>
</dbReference>
<dbReference type="GO" id="GO:0008299">
    <property type="term" value="P:isoprenoid biosynthetic process"/>
    <property type="evidence" value="ECO:0007669"/>
    <property type="project" value="UniProtKB-UniRule"/>
</dbReference>
<dbReference type="Gene3D" id="1.20.120.1780">
    <property type="entry name" value="UbiA prenyltransferase"/>
    <property type="match status" value="1"/>
</dbReference>
<dbReference type="Pfam" id="PF01040">
    <property type="entry name" value="UbiA"/>
    <property type="match status" value="1"/>
</dbReference>
<keyword evidence="12" id="KW-1185">Reference proteome</keyword>
<feature type="transmembrane region" description="Helical" evidence="10">
    <location>
        <begin position="79"/>
        <end position="101"/>
    </location>
</feature>
<evidence type="ECO:0000256" key="7">
    <source>
        <dbReference type="ARBA" id="ARBA00023136"/>
    </source>
</evidence>
<evidence type="ECO:0000256" key="1">
    <source>
        <dbReference type="ARBA" id="ARBA00001946"/>
    </source>
</evidence>
<dbReference type="EMBL" id="CP115611">
    <property type="protein sequence ID" value="WBW71719.1"/>
    <property type="molecule type" value="Genomic_DNA"/>
</dbReference>
<gene>
    <name evidence="10 11" type="primary">ppt1</name>
    <name evidence="11" type="ORF">SOMG_01812</name>
</gene>
<dbReference type="InterPro" id="IPR006370">
    <property type="entry name" value="HB_polyprenyltransferase-like"/>
</dbReference>
<dbReference type="InterPro" id="IPR030470">
    <property type="entry name" value="UbiA_prenylTrfase_CS"/>
</dbReference>
<evidence type="ECO:0000313" key="11">
    <source>
        <dbReference type="EMBL" id="WBW71719.1"/>
    </source>
</evidence>
<dbReference type="PROSITE" id="PS00943">
    <property type="entry name" value="UBIA"/>
    <property type="match status" value="1"/>
</dbReference>
<dbReference type="GO" id="GO:0008412">
    <property type="term" value="F:4-hydroxybenzoate polyprenyltransferase activity"/>
    <property type="evidence" value="ECO:0007669"/>
    <property type="project" value="UniProtKB-UniRule"/>
</dbReference>
<dbReference type="FunFam" id="1.20.120.1780:FF:000001">
    <property type="entry name" value="4-hydroxybenzoate octaprenyltransferase"/>
    <property type="match status" value="1"/>
</dbReference>
<reference evidence="11 12" key="1">
    <citation type="journal article" date="2023" name="G3 (Bethesda)">
        <title>A high-quality reference genome for the fission yeast Schizosaccharomyces osmophilus.</title>
        <authorList>
            <person name="Jia G.S."/>
            <person name="Zhang W.C."/>
            <person name="Liang Y."/>
            <person name="Liu X.H."/>
            <person name="Rhind N."/>
            <person name="Pidoux A."/>
            <person name="Brysch-Herzberg M."/>
            <person name="Du L.L."/>
        </authorList>
    </citation>
    <scope>NUCLEOTIDE SEQUENCE [LARGE SCALE GENOMIC DNA]</scope>
    <source>
        <strain evidence="11 12">CBS 15793</strain>
    </source>
</reference>
<dbReference type="PANTHER" id="PTHR11048">
    <property type="entry name" value="PRENYLTRANSFERASES"/>
    <property type="match status" value="1"/>
</dbReference>
<dbReference type="GeneID" id="80875294"/>
<dbReference type="CDD" id="cd13959">
    <property type="entry name" value="PT_UbiA_COQ2"/>
    <property type="match status" value="1"/>
</dbReference>
<protein>
    <recommendedName>
        <fullName evidence="10">4-hydroxybenzoate polyprenyltransferase, mitochondrial</fullName>
        <shortName evidence="10">4-HB polyprenyltransferase</shortName>
        <ecNumber evidence="10">2.5.1.39</ecNumber>
    </recommendedName>
    <alternativeName>
        <fullName evidence="10">4-hydroxybenzoate decaprenyltransferase</fullName>
    </alternativeName>
    <alternativeName>
        <fullName evidence="10">Para-hydroxybenzoate--polyprenyltransferase</fullName>
        <shortName evidence="10">PHB:PPT</shortName>
        <shortName evidence="10">PHB:polyprenyltransferase</shortName>
    </alternativeName>
</protein>
<proteinExistence type="inferred from homology"/>
<evidence type="ECO:0000256" key="3">
    <source>
        <dbReference type="ARBA" id="ARBA00005985"/>
    </source>
</evidence>
<dbReference type="FunFam" id="1.10.357.140:FF:000003">
    <property type="entry name" value="4-hydroxybenzoate polyprenyltransferase, mitochondrial"/>
    <property type="match status" value="1"/>
</dbReference>
<feature type="transmembrane region" description="Helical" evidence="10">
    <location>
        <begin position="156"/>
        <end position="176"/>
    </location>
</feature>
<dbReference type="RefSeq" id="XP_056035962.1">
    <property type="nucleotide sequence ID" value="XM_056180605.1"/>
</dbReference>
<dbReference type="InterPro" id="IPR039653">
    <property type="entry name" value="Prenyltransferase"/>
</dbReference>
<evidence type="ECO:0000256" key="6">
    <source>
        <dbReference type="ARBA" id="ARBA00022989"/>
    </source>
</evidence>
<comment type="catalytic activity">
    <reaction evidence="8 10">
        <text>an all-trans-polyprenyl diphosphate + 4-hydroxybenzoate = a 4-hydroxy-3-(all-trans-polyprenyl)benzoate + diphosphate</text>
        <dbReference type="Rhea" id="RHEA:44504"/>
        <dbReference type="Rhea" id="RHEA-COMP:9514"/>
        <dbReference type="Rhea" id="RHEA-COMP:9564"/>
        <dbReference type="ChEBI" id="CHEBI:17879"/>
        <dbReference type="ChEBI" id="CHEBI:33019"/>
        <dbReference type="ChEBI" id="CHEBI:58914"/>
        <dbReference type="ChEBI" id="CHEBI:78396"/>
        <dbReference type="EC" id="2.5.1.39"/>
    </reaction>
</comment>
<dbReference type="NCBIfam" id="TIGR01474">
    <property type="entry name" value="ubiA_proteo"/>
    <property type="match status" value="1"/>
</dbReference>
<dbReference type="GO" id="GO:0006744">
    <property type="term" value="P:ubiquinone biosynthetic process"/>
    <property type="evidence" value="ECO:0007669"/>
    <property type="project" value="UniProtKB-UniRule"/>
</dbReference>
<dbReference type="HAMAP" id="MF_01635">
    <property type="entry name" value="UbiA"/>
    <property type="match status" value="1"/>
</dbReference>
<dbReference type="EC" id="2.5.1.39" evidence="10"/>
<keyword evidence="4 10" id="KW-0808">Transferase</keyword>
<keyword evidence="10" id="KW-0999">Mitochondrion inner membrane</keyword>
<organism evidence="11 12">
    <name type="scientific">Schizosaccharomyces osmophilus</name>
    <dbReference type="NCBI Taxonomy" id="2545709"/>
    <lineage>
        <taxon>Eukaryota</taxon>
        <taxon>Fungi</taxon>
        <taxon>Dikarya</taxon>
        <taxon>Ascomycota</taxon>
        <taxon>Taphrinomycotina</taxon>
        <taxon>Schizosaccharomycetes</taxon>
        <taxon>Schizosaccharomycetales</taxon>
        <taxon>Schizosaccharomycetaceae</taxon>
        <taxon>Schizosaccharomyces</taxon>
    </lineage>
</organism>
<dbReference type="InterPro" id="IPR000537">
    <property type="entry name" value="UbiA_prenyltransferase"/>
</dbReference>
<name>A0AAF0AV99_9SCHI</name>
<evidence type="ECO:0000256" key="5">
    <source>
        <dbReference type="ARBA" id="ARBA00022692"/>
    </source>
</evidence>
<evidence type="ECO:0000256" key="4">
    <source>
        <dbReference type="ARBA" id="ARBA00022679"/>
    </source>
</evidence>
<dbReference type="InterPro" id="IPR044878">
    <property type="entry name" value="UbiA_sf"/>
</dbReference>
<feature type="transmembrane region" description="Helical" evidence="10">
    <location>
        <begin position="232"/>
        <end position="251"/>
    </location>
</feature>
<evidence type="ECO:0000256" key="9">
    <source>
        <dbReference type="ARBA" id="ARBA00058997"/>
    </source>
</evidence>
<comment type="function">
    <text evidence="9 10">Catalyzes the prenylation of para-hydroxybenzoate (PHB) with an all-trans polyprenyl group. Mediates the second step in the final reaction sequence of coenzyme Q (CoQ) biosynthesis, which is the condensation of the polyisoprenoid side chain with PHB, generating the first membrane-bound Q intermediate.</text>
</comment>
<dbReference type="GO" id="GO:0005743">
    <property type="term" value="C:mitochondrial inner membrane"/>
    <property type="evidence" value="ECO:0007669"/>
    <property type="project" value="UniProtKB-SubCell"/>
</dbReference>
<accession>A0AAF0AV99</accession>
<keyword evidence="10" id="KW-0414">Isoprene biosynthesis</keyword>
<comment type="cofactor">
    <cofactor evidence="1 10">
        <name>Mg(2+)</name>
        <dbReference type="ChEBI" id="CHEBI:18420"/>
    </cofactor>
</comment>
<keyword evidence="7 10" id="KW-0472">Membrane</keyword>
<evidence type="ECO:0000313" key="12">
    <source>
        <dbReference type="Proteomes" id="UP001212411"/>
    </source>
</evidence>
<comment type="subcellular location">
    <subcellularLocation>
        <location evidence="2 10">Mitochondrion inner membrane</location>
        <topology evidence="2 10">Multi-pass membrane protein</topology>
        <orientation evidence="2 10">Matrix side</orientation>
    </subcellularLocation>
</comment>
<comment type="pathway">
    <text evidence="10">Cofactor biosynthesis; ubiquinone biosynthesis.</text>
</comment>
<evidence type="ECO:0000256" key="8">
    <source>
        <dbReference type="ARBA" id="ARBA00052313"/>
    </source>
</evidence>
<feature type="transmembrane region" description="Helical" evidence="10">
    <location>
        <begin position="209"/>
        <end position="226"/>
    </location>
</feature>
<sequence>MLKTAPRIYHPFIPTRCQLTYTSFFKKHSVSSLSLRQIFGYRSISGSNQDKTKPLAAVKKPLFSRLSERINAYAHLSRAYNPTGTFLLYSPCTWSILMGAYSVNSSMFDVCKILALFGAGSFLMRSAGCVVNDLWDRKLDAKVERSKSRPLASKLVSVREAVSVLGVQLTASLGILLQLNPYTIKLGVASLLPVCIYPAMKRVTYYPQVVLGLTFGYGAVMGWPALVGEACMNWSVVAPLYLSTVSWIVLYDTIYAHQDKRDDVKANIYSMALRYGENTKPLLTGLALFQLSMLTTAGICNNQGLLFYTVGVAGTAYRMLSMIYKVNLDSPKDCFSWFKTNSNTGYLITAAIALDWLAKAYTS</sequence>
<keyword evidence="10" id="KW-0831">Ubiquinone biosynthesis</keyword>
<dbReference type="KEGG" id="som:SOMG_01812"/>
<feature type="transmembrane region" description="Helical" evidence="10">
    <location>
        <begin position="113"/>
        <end position="135"/>
    </location>
</feature>
<keyword evidence="5 10" id="KW-0812">Transmembrane</keyword>
<keyword evidence="10" id="KW-0496">Mitochondrion</keyword>
<evidence type="ECO:0000256" key="2">
    <source>
        <dbReference type="ARBA" id="ARBA00004292"/>
    </source>
</evidence>
<evidence type="ECO:0000256" key="10">
    <source>
        <dbReference type="HAMAP-Rule" id="MF_03189"/>
    </source>
</evidence>
<dbReference type="AlphaFoldDB" id="A0AAF0AV99"/>
<dbReference type="PANTHER" id="PTHR11048:SF28">
    <property type="entry name" value="4-HYDROXYBENZOATE POLYPRENYLTRANSFERASE, MITOCHONDRIAL"/>
    <property type="match status" value="1"/>
</dbReference>
<comment type="similarity">
    <text evidence="3 10">Belongs to the UbiA prenyltransferase family.</text>
</comment>